<evidence type="ECO:0000313" key="2">
    <source>
        <dbReference type="EnsemblPlants" id="Kaladp0083s0028.1.v1.1"/>
    </source>
</evidence>
<organism evidence="2 3">
    <name type="scientific">Kalanchoe fedtschenkoi</name>
    <name type="common">Lavender scallops</name>
    <name type="synonym">South American air plant</name>
    <dbReference type="NCBI Taxonomy" id="63787"/>
    <lineage>
        <taxon>Eukaryota</taxon>
        <taxon>Viridiplantae</taxon>
        <taxon>Streptophyta</taxon>
        <taxon>Embryophyta</taxon>
        <taxon>Tracheophyta</taxon>
        <taxon>Spermatophyta</taxon>
        <taxon>Magnoliopsida</taxon>
        <taxon>eudicotyledons</taxon>
        <taxon>Gunneridae</taxon>
        <taxon>Pentapetalae</taxon>
        <taxon>Saxifragales</taxon>
        <taxon>Crassulaceae</taxon>
        <taxon>Kalanchoe</taxon>
    </lineage>
</organism>
<dbReference type="OMA" id="LINGNHE"/>
<name>A0A7N0UT99_KALFE</name>
<keyword evidence="1" id="KW-0472">Membrane</keyword>
<keyword evidence="3" id="KW-1185">Reference proteome</keyword>
<keyword evidence="1" id="KW-0812">Transmembrane</keyword>
<evidence type="ECO:0000256" key="1">
    <source>
        <dbReference type="SAM" id="Phobius"/>
    </source>
</evidence>
<evidence type="ECO:0008006" key="4">
    <source>
        <dbReference type="Google" id="ProtNLM"/>
    </source>
</evidence>
<dbReference type="AlphaFoldDB" id="A0A7N0UT99"/>
<reference evidence="2" key="1">
    <citation type="submission" date="2021-01" db="UniProtKB">
        <authorList>
            <consortium name="EnsemblPlants"/>
        </authorList>
    </citation>
    <scope>IDENTIFICATION</scope>
</reference>
<protein>
    <recommendedName>
        <fullName evidence="4">Reverse transcriptase domain-containing protein</fullName>
    </recommendedName>
</protein>
<dbReference type="Proteomes" id="UP000594263">
    <property type="component" value="Unplaced"/>
</dbReference>
<evidence type="ECO:0000313" key="3">
    <source>
        <dbReference type="Proteomes" id="UP000594263"/>
    </source>
</evidence>
<sequence length="87" mass="10101">MSSCCCLKVDDLGKLKGFFKSGRGLCKGNPLSPFLFAIFMEIFYRFLKMQFQKKMIDFHPKCKKVNISHLFFTTDFMLLSKANEKSV</sequence>
<proteinExistence type="predicted"/>
<dbReference type="Gramene" id="Kaladp0083s0028.1.v1.1">
    <property type="protein sequence ID" value="Kaladp0083s0028.1.v1.1"/>
    <property type="gene ID" value="Kaladp0083s0028.v1.1"/>
</dbReference>
<dbReference type="EnsemblPlants" id="Kaladp0083s0028.1.v1.1">
    <property type="protein sequence ID" value="Kaladp0083s0028.1.v1.1"/>
    <property type="gene ID" value="Kaladp0083s0028.v1.1"/>
</dbReference>
<keyword evidence="1" id="KW-1133">Transmembrane helix</keyword>
<feature type="transmembrane region" description="Helical" evidence="1">
    <location>
        <begin position="30"/>
        <end position="47"/>
    </location>
</feature>
<accession>A0A7N0UT99</accession>